<organism evidence="2">
    <name type="scientific">Limosilactobacillus allomucosae</name>
    <dbReference type="NCBI Taxonomy" id="3142938"/>
    <lineage>
        <taxon>Bacteria</taxon>
        <taxon>Bacillati</taxon>
        <taxon>Bacillota</taxon>
        <taxon>Bacilli</taxon>
        <taxon>Lactobacillales</taxon>
        <taxon>Lactobacillaceae</taxon>
        <taxon>Limosilactobacillus</taxon>
    </lineage>
</organism>
<protein>
    <submittedName>
        <fullName evidence="2">Uncharacterized protein</fullName>
    </submittedName>
</protein>
<name>A0AAU7C6Q0_9LACO</name>
<dbReference type="AlphaFoldDB" id="A0AAU7C6Q0"/>
<accession>A0AAU7C6Q0</accession>
<dbReference type="RefSeq" id="WP_347963587.1">
    <property type="nucleotide sequence ID" value="NZ_CP154878.1"/>
</dbReference>
<evidence type="ECO:0000313" key="3">
    <source>
        <dbReference type="Proteomes" id="UP001456307"/>
    </source>
</evidence>
<proteinExistence type="predicted"/>
<gene>
    <name evidence="1" type="ORF">AAVZ08_05150</name>
    <name evidence="2" type="ORF">ABC765_05220</name>
</gene>
<dbReference type="Proteomes" id="UP001456307">
    <property type="component" value="Unassembled WGS sequence"/>
</dbReference>
<dbReference type="EMBL" id="CP154878">
    <property type="protein sequence ID" value="XBG96489.1"/>
    <property type="molecule type" value="Genomic_DNA"/>
</dbReference>
<reference evidence="1 3" key="2">
    <citation type="submission" date="2024-04" db="EMBL/GenBank/DDBJ databases">
        <title>Limosilactobacillus allomucosae sp. nov., a novel species isolated from wild boar faecal samples as potential probiotics for domestic pigs.</title>
        <authorList>
            <person name="Chen B."/>
        </authorList>
    </citation>
    <scope>NUCLEOTIDE SEQUENCE [LARGE SCALE GENOMIC DNA]</scope>
    <source>
        <strain evidence="1 3">WILCCON 0055</strain>
    </source>
</reference>
<dbReference type="KEGG" id="lalo:ABC765_05220"/>
<dbReference type="EMBL" id="JBCNVT010000001">
    <property type="protein sequence ID" value="MEO5285988.1"/>
    <property type="molecule type" value="Genomic_DNA"/>
</dbReference>
<sequence>MLKTISKMQMVEERLRQAYGDGLFQRKDINAVEYGTTDAEMTTILNRLRQQNKLADFGVSGLYQFVKWNNDLGLPIEDTAGLNEIIDYLYLSNNSGYIYGADLLEWLGLSNQIARVITLTTNNVKRKVTKRICNVGVEIKPGLTKITKENQKFLSALDTVLTPGMLATDNFSSSEIIDKLAAYALSDGISLNEIRELIVKLPSSKIKKVIKEGFYDVLVRSY</sequence>
<evidence type="ECO:0000313" key="1">
    <source>
        <dbReference type="EMBL" id="MEO5285988.1"/>
    </source>
</evidence>
<evidence type="ECO:0000313" key="2">
    <source>
        <dbReference type="EMBL" id="XBG96489.1"/>
    </source>
</evidence>
<keyword evidence="3" id="KW-1185">Reference proteome</keyword>
<reference evidence="2" key="1">
    <citation type="submission" date="2024-04" db="EMBL/GenBank/DDBJ databases">
        <title>Limosilactobacillus allomucosae sp. nov., a novel species isolated from wild boar faecal samples as a potential probiotics for domestic pigs.</title>
        <authorList>
            <person name="Chen B."/>
        </authorList>
    </citation>
    <scope>NUCLEOTIDE SEQUENCE</scope>
    <source>
        <strain evidence="2">WILCCON 0051</strain>
    </source>
</reference>